<dbReference type="CDD" id="cd13983">
    <property type="entry name" value="STKc_WNK"/>
    <property type="match status" value="1"/>
</dbReference>
<dbReference type="AlphaFoldDB" id="A0A5J4XA72"/>
<dbReference type="PROSITE" id="PS50011">
    <property type="entry name" value="PROTEIN_KINASE_DOM"/>
    <property type="match status" value="1"/>
</dbReference>
<evidence type="ECO:0000313" key="12">
    <source>
        <dbReference type="Proteomes" id="UP000324800"/>
    </source>
</evidence>
<evidence type="ECO:0000256" key="1">
    <source>
        <dbReference type="ARBA" id="ARBA00012513"/>
    </source>
</evidence>
<dbReference type="Pfam" id="PF00069">
    <property type="entry name" value="Pkinase"/>
    <property type="match status" value="1"/>
</dbReference>
<evidence type="ECO:0000256" key="4">
    <source>
        <dbReference type="ARBA" id="ARBA00022741"/>
    </source>
</evidence>
<dbReference type="Gene3D" id="3.30.200.20">
    <property type="entry name" value="Phosphorylase Kinase, domain 1"/>
    <property type="match status" value="1"/>
</dbReference>
<feature type="compositionally biased region" description="Polar residues" evidence="9">
    <location>
        <begin position="746"/>
        <end position="766"/>
    </location>
</feature>
<feature type="compositionally biased region" description="Acidic residues" evidence="9">
    <location>
        <begin position="606"/>
        <end position="638"/>
    </location>
</feature>
<accession>A0A5J4XA72</accession>
<keyword evidence="3" id="KW-0808">Transferase</keyword>
<dbReference type="InterPro" id="IPR000719">
    <property type="entry name" value="Prot_kinase_dom"/>
</dbReference>
<evidence type="ECO:0000256" key="5">
    <source>
        <dbReference type="ARBA" id="ARBA00022777"/>
    </source>
</evidence>
<feature type="compositionally biased region" description="Polar residues" evidence="9">
    <location>
        <begin position="644"/>
        <end position="656"/>
    </location>
</feature>
<dbReference type="SUPFAM" id="SSF56112">
    <property type="entry name" value="Protein kinase-like (PK-like)"/>
    <property type="match status" value="1"/>
</dbReference>
<dbReference type="OrthoDB" id="1034557at2759"/>
<keyword evidence="4" id="KW-0547">Nucleotide-binding</keyword>
<evidence type="ECO:0000256" key="2">
    <source>
        <dbReference type="ARBA" id="ARBA00022527"/>
    </source>
</evidence>
<feature type="region of interest" description="Disordered" evidence="9">
    <location>
        <begin position="499"/>
        <end position="539"/>
    </location>
</feature>
<dbReference type="PANTHER" id="PTHR13902">
    <property type="entry name" value="SERINE/THREONINE-PROTEIN KINASE WNK WITH NO LYSINE -RELATED"/>
    <property type="match status" value="1"/>
</dbReference>
<dbReference type="EC" id="2.7.11.1" evidence="1"/>
<evidence type="ECO:0000256" key="9">
    <source>
        <dbReference type="SAM" id="MobiDB-lite"/>
    </source>
</evidence>
<keyword evidence="2" id="KW-0723">Serine/threonine-protein kinase</keyword>
<evidence type="ECO:0000256" key="8">
    <source>
        <dbReference type="ARBA" id="ARBA00048679"/>
    </source>
</evidence>
<name>A0A5J4XA72_9EUKA</name>
<evidence type="ECO:0000259" key="10">
    <source>
        <dbReference type="PROSITE" id="PS50011"/>
    </source>
</evidence>
<keyword evidence="6" id="KW-0067">ATP-binding</keyword>
<dbReference type="SMART" id="SM00220">
    <property type="entry name" value="S_TKc"/>
    <property type="match status" value="1"/>
</dbReference>
<dbReference type="InterPro" id="IPR050588">
    <property type="entry name" value="WNK_Ser-Thr_kinase"/>
</dbReference>
<feature type="compositionally biased region" description="Low complexity" evidence="9">
    <location>
        <begin position="509"/>
        <end position="524"/>
    </location>
</feature>
<evidence type="ECO:0000256" key="7">
    <source>
        <dbReference type="ARBA" id="ARBA00047899"/>
    </source>
</evidence>
<feature type="region of interest" description="Disordered" evidence="9">
    <location>
        <begin position="586"/>
        <end position="656"/>
    </location>
</feature>
<dbReference type="PROSITE" id="PS00108">
    <property type="entry name" value="PROTEIN_KINASE_ST"/>
    <property type="match status" value="1"/>
</dbReference>
<dbReference type="Gene3D" id="1.10.510.10">
    <property type="entry name" value="Transferase(Phosphotransferase) domain 1"/>
    <property type="match status" value="1"/>
</dbReference>
<comment type="catalytic activity">
    <reaction evidence="7">
        <text>L-threonyl-[protein] + ATP = O-phospho-L-threonyl-[protein] + ADP + H(+)</text>
        <dbReference type="Rhea" id="RHEA:46608"/>
        <dbReference type="Rhea" id="RHEA-COMP:11060"/>
        <dbReference type="Rhea" id="RHEA-COMP:11605"/>
        <dbReference type="ChEBI" id="CHEBI:15378"/>
        <dbReference type="ChEBI" id="CHEBI:30013"/>
        <dbReference type="ChEBI" id="CHEBI:30616"/>
        <dbReference type="ChEBI" id="CHEBI:61977"/>
        <dbReference type="ChEBI" id="CHEBI:456216"/>
        <dbReference type="EC" id="2.7.11.1"/>
    </reaction>
</comment>
<dbReference type="FunFam" id="3.30.200.20:FF:000075">
    <property type="entry name" value="Probable serine/threonine-protein kinase WNK1"/>
    <property type="match status" value="1"/>
</dbReference>
<feature type="region of interest" description="Disordered" evidence="9">
    <location>
        <begin position="383"/>
        <end position="404"/>
    </location>
</feature>
<evidence type="ECO:0000256" key="6">
    <source>
        <dbReference type="ARBA" id="ARBA00022840"/>
    </source>
</evidence>
<dbReference type="GO" id="GO:0004674">
    <property type="term" value="F:protein serine/threonine kinase activity"/>
    <property type="evidence" value="ECO:0007669"/>
    <property type="project" value="UniProtKB-KW"/>
</dbReference>
<comment type="catalytic activity">
    <reaction evidence="8">
        <text>L-seryl-[protein] + ATP = O-phospho-L-seryl-[protein] + ADP + H(+)</text>
        <dbReference type="Rhea" id="RHEA:17989"/>
        <dbReference type="Rhea" id="RHEA-COMP:9863"/>
        <dbReference type="Rhea" id="RHEA-COMP:11604"/>
        <dbReference type="ChEBI" id="CHEBI:15378"/>
        <dbReference type="ChEBI" id="CHEBI:29999"/>
        <dbReference type="ChEBI" id="CHEBI:30616"/>
        <dbReference type="ChEBI" id="CHEBI:83421"/>
        <dbReference type="ChEBI" id="CHEBI:456216"/>
        <dbReference type="EC" id="2.7.11.1"/>
    </reaction>
</comment>
<dbReference type="InterPro" id="IPR008271">
    <property type="entry name" value="Ser/Thr_kinase_AS"/>
</dbReference>
<dbReference type="Proteomes" id="UP000324800">
    <property type="component" value="Unassembled WGS sequence"/>
</dbReference>
<sequence>MTVPTERQGETDPNHRFVKDQTQMLGRGSFKEVYKAYDNEHGIEVAWNQIASAKLSVKERQQLASEIDTLKTIHHRNIIKFYDYWVDKKKKQIVFISELMSSGTLKDYIKRTGVPRPPVLRNWCRQILSALAYLHGLNPKIIHRDLKCDNIFIDGYNGVVKVGDLGLATKQIESRSKSLIGTPEFMAPELYEENYNEKVDIYAFGMCVLEMTTRDYPYNECHTAAQIFRAVTSGTPPKALSKVTDDNTRNFIELCIQREPDRRPTATELLEFPFLKDKKDIGEEVWSVISENNQGLENNINTQNAQIDAQETTQGSSFEQYASPFQQRGNIHPMAVTPSFQRFTTGQPPYYQITQNQQGNIIHSPKFLNSSMNDNTLINQSFSNEQSNSENDGNIMKTNPSSFDSYFEEPLFQQQDQQLQNQQPTSQYSVGIQNNQIEGSNTKQGNDSGIEQDAANSNIQIVQIQVKDLPQQIRAIISDENIDTTSFAKELLKSLMAESGGQYSDESENNQQNQNQGFQENENQYDPDNASINGTNVRFDDQGNIVPIIRQSVGQQQDQQLQTQFGNPLSITAQSSMATIKENLEDDSFNGGEIDTDNISSQFSSNEDEEDDDDDGEEEEDDDEDEDEEFQSSEDDQDKSETDGSGNSSEIQTQQNKSQIFANSLEQQNFQDNLQKTDQIDIPNITSNQTDINLSDLQLQEESSPLSHQTTTPSIASADSIHISPIDVMYVPSSAGFETPDINAMMNNSNSTSPLCISSPSRTNSSNKEEETLDQPNSLIRRYKLKFAAKQFV</sequence>
<dbReference type="EMBL" id="SNRW01000038">
    <property type="protein sequence ID" value="KAA6404000.1"/>
    <property type="molecule type" value="Genomic_DNA"/>
</dbReference>
<reference evidence="11 12" key="1">
    <citation type="submission" date="2019-03" db="EMBL/GenBank/DDBJ databases">
        <title>Single cell metagenomics reveals metabolic interactions within the superorganism composed of flagellate Streblomastix strix and complex community of Bacteroidetes bacteria on its surface.</title>
        <authorList>
            <person name="Treitli S.C."/>
            <person name="Kolisko M."/>
            <person name="Husnik F."/>
            <person name="Keeling P."/>
            <person name="Hampl V."/>
        </authorList>
    </citation>
    <scope>NUCLEOTIDE SEQUENCE [LARGE SCALE GENOMIC DNA]</scope>
    <source>
        <strain evidence="11">ST1C</strain>
    </source>
</reference>
<gene>
    <name evidence="11" type="ORF">EZS28_000468</name>
</gene>
<proteinExistence type="predicted"/>
<comment type="caution">
    <text evidence="11">The sequence shown here is derived from an EMBL/GenBank/DDBJ whole genome shotgun (WGS) entry which is preliminary data.</text>
</comment>
<organism evidence="11 12">
    <name type="scientific">Streblomastix strix</name>
    <dbReference type="NCBI Taxonomy" id="222440"/>
    <lineage>
        <taxon>Eukaryota</taxon>
        <taxon>Metamonada</taxon>
        <taxon>Preaxostyla</taxon>
        <taxon>Oxymonadida</taxon>
        <taxon>Streblomastigidae</taxon>
        <taxon>Streblomastix</taxon>
    </lineage>
</organism>
<keyword evidence="5 11" id="KW-0418">Kinase</keyword>
<protein>
    <recommendedName>
        <fullName evidence="1">non-specific serine/threonine protein kinase</fullName>
        <ecNumber evidence="1">2.7.11.1</ecNumber>
    </recommendedName>
</protein>
<evidence type="ECO:0000256" key="3">
    <source>
        <dbReference type="ARBA" id="ARBA00022679"/>
    </source>
</evidence>
<evidence type="ECO:0000313" key="11">
    <source>
        <dbReference type="EMBL" id="KAA6404000.1"/>
    </source>
</evidence>
<feature type="domain" description="Protein kinase" evidence="10">
    <location>
        <begin position="19"/>
        <end position="275"/>
    </location>
</feature>
<dbReference type="InterPro" id="IPR011009">
    <property type="entry name" value="Kinase-like_dom_sf"/>
</dbReference>
<dbReference type="GO" id="GO:0005524">
    <property type="term" value="F:ATP binding"/>
    <property type="evidence" value="ECO:0007669"/>
    <property type="project" value="UniProtKB-KW"/>
</dbReference>
<feature type="region of interest" description="Disordered" evidence="9">
    <location>
        <begin position="746"/>
        <end position="775"/>
    </location>
</feature>
<dbReference type="FunFam" id="1.10.510.10:FF:001565">
    <property type="entry name" value="WNK protein kinase"/>
    <property type="match status" value="1"/>
</dbReference>